<evidence type="ECO:0000313" key="1">
    <source>
        <dbReference type="EMBL" id="CAK1603711.1"/>
    </source>
</evidence>
<proteinExistence type="predicted"/>
<dbReference type="PANTHER" id="PTHR35450">
    <property type="entry name" value="REVERSE TRANSCRIPTASE DOMAIN-CONTAINING PROTEIN"/>
    <property type="match status" value="1"/>
</dbReference>
<comment type="caution">
    <text evidence="1">The sequence shown here is derived from an EMBL/GenBank/DDBJ whole genome shotgun (WGS) entry which is preliminary data.</text>
</comment>
<accession>A0AAV1M7S2</accession>
<dbReference type="AlphaFoldDB" id="A0AAV1M7S2"/>
<name>A0AAV1M7S2_9NEOP</name>
<keyword evidence="2" id="KW-1185">Reference proteome</keyword>
<dbReference type="EMBL" id="CAVLGL010000148">
    <property type="protein sequence ID" value="CAK1603711.1"/>
    <property type="molecule type" value="Genomic_DNA"/>
</dbReference>
<evidence type="ECO:0008006" key="3">
    <source>
        <dbReference type="Google" id="ProtNLM"/>
    </source>
</evidence>
<dbReference type="PANTHER" id="PTHR35450:SF2">
    <property type="entry name" value="REVERSE TRANSCRIPTASE DOMAIN-CONTAINING PROTEIN"/>
    <property type="match status" value="1"/>
</dbReference>
<organism evidence="1 2">
    <name type="scientific">Parnassius mnemosyne</name>
    <name type="common">clouded apollo</name>
    <dbReference type="NCBI Taxonomy" id="213953"/>
    <lineage>
        <taxon>Eukaryota</taxon>
        <taxon>Metazoa</taxon>
        <taxon>Ecdysozoa</taxon>
        <taxon>Arthropoda</taxon>
        <taxon>Hexapoda</taxon>
        <taxon>Insecta</taxon>
        <taxon>Pterygota</taxon>
        <taxon>Neoptera</taxon>
        <taxon>Endopterygota</taxon>
        <taxon>Lepidoptera</taxon>
        <taxon>Glossata</taxon>
        <taxon>Ditrysia</taxon>
        <taxon>Papilionoidea</taxon>
        <taxon>Papilionidae</taxon>
        <taxon>Parnassiinae</taxon>
        <taxon>Parnassini</taxon>
        <taxon>Parnassius</taxon>
        <taxon>Driopa</taxon>
    </lineage>
</organism>
<gene>
    <name evidence="1" type="ORF">PARMNEM_LOCUS22030</name>
</gene>
<sequence length="188" mass="21475">MNTIIITADDATEAVRRAPNWKSPGLDGRHHYWLKGFVVCHAVLAQQFQEALDQRSLPSLFTTGITHLVRKERDTTDPSKHLPITCLPTIDKTLTSILSAITRHLNSNQVMSRPQNGCRGGGRGMKEPLFIDTVIGKVVKRNRWNLYAAWIDYKKAFDSVPHTWLRRVLELYKVDCTLRDFLGQYMGQ</sequence>
<protein>
    <recommendedName>
        <fullName evidence="3">Reverse transcriptase domain-containing protein</fullName>
    </recommendedName>
</protein>
<reference evidence="1 2" key="1">
    <citation type="submission" date="2023-11" db="EMBL/GenBank/DDBJ databases">
        <authorList>
            <person name="Hedman E."/>
            <person name="Englund M."/>
            <person name="Stromberg M."/>
            <person name="Nyberg Akerstrom W."/>
            <person name="Nylinder S."/>
            <person name="Jareborg N."/>
            <person name="Kallberg Y."/>
            <person name="Kronander E."/>
        </authorList>
    </citation>
    <scope>NUCLEOTIDE SEQUENCE [LARGE SCALE GENOMIC DNA]</scope>
</reference>
<dbReference type="Proteomes" id="UP001314205">
    <property type="component" value="Unassembled WGS sequence"/>
</dbReference>
<evidence type="ECO:0000313" key="2">
    <source>
        <dbReference type="Proteomes" id="UP001314205"/>
    </source>
</evidence>